<comment type="caution">
    <text evidence="1">The sequence shown here is derived from an EMBL/GenBank/DDBJ whole genome shotgun (WGS) entry which is preliminary data.</text>
</comment>
<dbReference type="Proteomes" id="UP001209755">
    <property type="component" value="Unassembled WGS sequence"/>
</dbReference>
<reference evidence="2" key="1">
    <citation type="submission" date="2023-07" db="EMBL/GenBank/DDBJ databases">
        <title>Genome sequencing of Purple Non-Sulfur Bacteria from various extreme environments.</title>
        <authorList>
            <person name="Mayer M."/>
        </authorList>
    </citation>
    <scope>NUCLEOTIDE SEQUENCE [LARGE SCALE GENOMIC DNA]</scope>
    <source>
        <strain evidence="2">DSM 17935</strain>
    </source>
</reference>
<dbReference type="RefSeq" id="WP_264603278.1">
    <property type="nucleotide sequence ID" value="NZ_JAOQNS010000014.1"/>
</dbReference>
<evidence type="ECO:0000313" key="1">
    <source>
        <dbReference type="EMBL" id="MCW2309700.1"/>
    </source>
</evidence>
<name>A0ABT3HH19_9HYPH</name>
<accession>A0ABT3HH19</accession>
<protein>
    <submittedName>
        <fullName evidence="1">Uncharacterized protein</fullName>
    </submittedName>
</protein>
<proteinExistence type="predicted"/>
<dbReference type="EMBL" id="JAOQNS010000014">
    <property type="protein sequence ID" value="MCW2309700.1"/>
    <property type="molecule type" value="Genomic_DNA"/>
</dbReference>
<gene>
    <name evidence="1" type="ORF">M2319_004059</name>
</gene>
<keyword evidence="2" id="KW-1185">Reference proteome</keyword>
<organism evidence="1 2">
    <name type="scientific">Rhodobium gokarnense</name>
    <dbReference type="NCBI Taxonomy" id="364296"/>
    <lineage>
        <taxon>Bacteria</taxon>
        <taxon>Pseudomonadati</taxon>
        <taxon>Pseudomonadota</taxon>
        <taxon>Alphaproteobacteria</taxon>
        <taxon>Hyphomicrobiales</taxon>
        <taxon>Rhodobiaceae</taxon>
        <taxon>Rhodobium</taxon>
    </lineage>
</organism>
<evidence type="ECO:0000313" key="2">
    <source>
        <dbReference type="Proteomes" id="UP001209755"/>
    </source>
</evidence>
<sequence length="98" mass="11148">MIPDIATELDLRSRGYRDHVERMAAGRTVVPSLAAYLADRLWQTAPHQEVVFVSADDARFARLAERWATARKGRRCPVADNGWHFPKPWVDELTMEGA</sequence>